<accession>A0A506VBK0</accession>
<dbReference type="AlphaFoldDB" id="A0A506VBK0"/>
<protein>
    <submittedName>
        <fullName evidence="1">Bacteriocin microcin</fullName>
    </submittedName>
</protein>
<evidence type="ECO:0000313" key="2">
    <source>
        <dbReference type="Proteomes" id="UP000319523"/>
    </source>
</evidence>
<gene>
    <name evidence="1" type="ORF">FKM52_08475</name>
</gene>
<comment type="caution">
    <text evidence="1">The sequence shown here is derived from an EMBL/GenBank/DDBJ whole genome shotgun (WGS) entry which is preliminary data.</text>
</comment>
<proteinExistence type="predicted"/>
<dbReference type="Proteomes" id="UP000319523">
    <property type="component" value="Unassembled WGS sequence"/>
</dbReference>
<evidence type="ECO:0000313" key="1">
    <source>
        <dbReference type="EMBL" id="TPW42928.1"/>
    </source>
</evidence>
<dbReference type="EMBL" id="VHQI01000004">
    <property type="protein sequence ID" value="TPW42928.1"/>
    <property type="molecule type" value="Genomic_DNA"/>
</dbReference>
<keyword evidence="2" id="KW-1185">Reference proteome</keyword>
<name>A0A506VBK0_9GAMM</name>
<organism evidence="1 2">
    <name type="scientific">Mixta tenebrionis</name>
    <dbReference type="NCBI Taxonomy" id="2562439"/>
    <lineage>
        <taxon>Bacteria</taxon>
        <taxon>Pseudomonadati</taxon>
        <taxon>Pseudomonadota</taxon>
        <taxon>Gammaproteobacteria</taxon>
        <taxon>Enterobacterales</taxon>
        <taxon>Erwiniaceae</taxon>
        <taxon>Mixta</taxon>
    </lineage>
</organism>
<reference evidence="1 2" key="1">
    <citation type="submission" date="2019-06" db="EMBL/GenBank/DDBJ databases">
        <authorList>
            <person name="Yang Y."/>
        </authorList>
    </citation>
    <scope>NUCLEOTIDE SEQUENCE [LARGE SCALE GENOMIC DNA]</scope>
    <source>
        <strain evidence="1 2">BIT-26</strain>
    </source>
</reference>
<sequence length="66" mass="6249">MKMNCTKKNEFGTVLAVDILRMSQQAPLSFANGGGHCGGSGGACGGCGNGCSGGNGGSGGSGPVKI</sequence>